<dbReference type="InterPro" id="IPR019775">
    <property type="entry name" value="WD40_repeat_CS"/>
</dbReference>
<feature type="domain" description="F-box" evidence="11">
    <location>
        <begin position="290"/>
        <end position="336"/>
    </location>
</feature>
<evidence type="ECO:0000256" key="7">
    <source>
        <dbReference type="ARBA" id="ARBA00030034"/>
    </source>
</evidence>
<keyword evidence="5 9" id="KW-0853">WD repeat</keyword>
<dbReference type="InterPro" id="IPR001680">
    <property type="entry name" value="WD40_rpt"/>
</dbReference>
<dbReference type="Gene3D" id="1.20.1280.50">
    <property type="match status" value="1"/>
</dbReference>
<accession>A0ABR0RI76</accession>
<dbReference type="CDD" id="cd00200">
    <property type="entry name" value="WD40"/>
    <property type="match status" value="1"/>
</dbReference>
<feature type="repeat" description="WD" evidence="9">
    <location>
        <begin position="553"/>
        <end position="592"/>
    </location>
</feature>
<dbReference type="PROSITE" id="PS00678">
    <property type="entry name" value="WD_REPEATS_1"/>
    <property type="match status" value="1"/>
</dbReference>
<evidence type="ECO:0000256" key="1">
    <source>
        <dbReference type="ARBA" id="ARBA00002730"/>
    </source>
</evidence>
<feature type="repeat" description="WD" evidence="9">
    <location>
        <begin position="513"/>
        <end position="552"/>
    </location>
</feature>
<feature type="compositionally biased region" description="Low complexity" evidence="10">
    <location>
        <begin position="165"/>
        <end position="176"/>
    </location>
</feature>
<evidence type="ECO:0000256" key="6">
    <source>
        <dbReference type="ARBA" id="ARBA00022737"/>
    </source>
</evidence>
<dbReference type="InterPro" id="IPR036047">
    <property type="entry name" value="F-box-like_dom_sf"/>
</dbReference>
<evidence type="ECO:0000256" key="3">
    <source>
        <dbReference type="ARBA" id="ARBA00011725"/>
    </source>
</evidence>
<feature type="compositionally biased region" description="Low complexity" evidence="10">
    <location>
        <begin position="118"/>
        <end position="129"/>
    </location>
</feature>
<keyword evidence="13" id="KW-1185">Reference proteome</keyword>
<comment type="caution">
    <text evidence="12">The sequence shown here is derived from an EMBL/GenBank/DDBJ whole genome shotgun (WGS) entry which is preliminary data.</text>
</comment>
<feature type="region of interest" description="Disordered" evidence="10">
    <location>
        <begin position="1"/>
        <end position="58"/>
    </location>
</feature>
<dbReference type="RefSeq" id="XP_064728380.1">
    <property type="nucleotide sequence ID" value="XM_064876116.1"/>
</dbReference>
<comment type="subunit">
    <text evidence="3">Component of the SCF(sconB) E3 ubiquitin ligase complex.</text>
</comment>
<dbReference type="GeneID" id="90001159"/>
<evidence type="ECO:0000256" key="8">
    <source>
        <dbReference type="ARBA" id="ARBA00032113"/>
    </source>
</evidence>
<feature type="compositionally biased region" description="Basic and acidic residues" evidence="10">
    <location>
        <begin position="195"/>
        <end position="211"/>
    </location>
</feature>
<feature type="repeat" description="WD" evidence="9">
    <location>
        <begin position="635"/>
        <end position="667"/>
    </location>
</feature>
<dbReference type="InterPro" id="IPR001810">
    <property type="entry name" value="F-box_dom"/>
</dbReference>
<feature type="compositionally biased region" description="Low complexity" evidence="10">
    <location>
        <begin position="219"/>
        <end position="231"/>
    </location>
</feature>
<dbReference type="Pfam" id="PF00400">
    <property type="entry name" value="WD40"/>
    <property type="match status" value="6"/>
</dbReference>
<comment type="function">
    <text evidence="1">Component of the SCF(sconB) E3 ubiquitin ligase complex involved in the regulation of sulfur metabolite repression, probably by mediating the inactivation or degradation of the metR transcription factor.</text>
</comment>
<evidence type="ECO:0000256" key="2">
    <source>
        <dbReference type="ARBA" id="ARBA00007968"/>
    </source>
</evidence>
<dbReference type="InterPro" id="IPR015943">
    <property type="entry name" value="WD40/YVTN_repeat-like_dom_sf"/>
</dbReference>
<dbReference type="PROSITE" id="PS50294">
    <property type="entry name" value="WD_REPEATS_REGION"/>
    <property type="match status" value="4"/>
</dbReference>
<dbReference type="PANTHER" id="PTHR19848:SF8">
    <property type="entry name" value="F-BOX AND WD REPEAT DOMAIN CONTAINING 7"/>
    <property type="match status" value="1"/>
</dbReference>
<dbReference type="PRINTS" id="PR00320">
    <property type="entry name" value="GPROTEINBRPT"/>
</dbReference>
<dbReference type="Proteomes" id="UP001334248">
    <property type="component" value="Unassembled WGS sequence"/>
</dbReference>
<dbReference type="SUPFAM" id="SSF81383">
    <property type="entry name" value="F-box domain"/>
    <property type="match status" value="1"/>
</dbReference>
<evidence type="ECO:0000256" key="9">
    <source>
        <dbReference type="PROSITE-ProRule" id="PRU00221"/>
    </source>
</evidence>
<proteinExistence type="inferred from homology"/>
<name>A0ABR0RI76_9EURO</name>
<keyword evidence="6" id="KW-0677">Repeat</keyword>
<dbReference type="SMART" id="SM00256">
    <property type="entry name" value="FBOX"/>
    <property type="match status" value="1"/>
</dbReference>
<evidence type="ECO:0000313" key="12">
    <source>
        <dbReference type="EMBL" id="KAK5940290.1"/>
    </source>
</evidence>
<dbReference type="SUPFAM" id="SSF50978">
    <property type="entry name" value="WD40 repeat-like"/>
    <property type="match status" value="1"/>
</dbReference>
<evidence type="ECO:0000313" key="13">
    <source>
        <dbReference type="Proteomes" id="UP001334248"/>
    </source>
</evidence>
<dbReference type="Gene3D" id="2.130.10.10">
    <property type="entry name" value="YVTN repeat-like/Quinoprotein amine dehydrogenase"/>
    <property type="match status" value="2"/>
</dbReference>
<evidence type="ECO:0000256" key="10">
    <source>
        <dbReference type="SAM" id="MobiDB-lite"/>
    </source>
</evidence>
<evidence type="ECO:0000256" key="4">
    <source>
        <dbReference type="ARBA" id="ARBA00015819"/>
    </source>
</evidence>
<feature type="repeat" description="WD" evidence="9">
    <location>
        <begin position="391"/>
        <end position="430"/>
    </location>
</feature>
<dbReference type="InterPro" id="IPR020472">
    <property type="entry name" value="WD40_PAC1"/>
</dbReference>
<feature type="compositionally biased region" description="Polar residues" evidence="10">
    <location>
        <begin position="13"/>
        <end position="37"/>
    </location>
</feature>
<dbReference type="PROSITE" id="PS50181">
    <property type="entry name" value="FBOX"/>
    <property type="match status" value="1"/>
</dbReference>
<evidence type="ECO:0000256" key="5">
    <source>
        <dbReference type="ARBA" id="ARBA00022574"/>
    </source>
</evidence>
<dbReference type="SMART" id="SM00320">
    <property type="entry name" value="WD40"/>
    <property type="match status" value="7"/>
</dbReference>
<dbReference type="InterPro" id="IPR036322">
    <property type="entry name" value="WD40_repeat_dom_sf"/>
</dbReference>
<gene>
    <name evidence="12" type="ORF">PMZ80_007710</name>
</gene>
<dbReference type="PANTHER" id="PTHR19848">
    <property type="entry name" value="WD40 REPEAT PROTEIN"/>
    <property type="match status" value="1"/>
</dbReference>
<reference evidence="12 13" key="1">
    <citation type="journal article" date="2023" name="Res Sq">
        <title>Genomic and morphological characterization of Knufia obscura isolated from the Mars 2020 spacecraft assembly facility.</title>
        <authorList>
            <person name="Chander A.M."/>
            <person name="Teixeira M.M."/>
            <person name="Singh N.K."/>
            <person name="Williams M.P."/>
            <person name="Parker C.W."/>
            <person name="Leo P."/>
            <person name="Stajich J.E."/>
            <person name="Torok T."/>
            <person name="Tighe S."/>
            <person name="Mason C.E."/>
            <person name="Venkateswaran K."/>
        </authorList>
    </citation>
    <scope>NUCLEOTIDE SEQUENCE [LARGE SCALE GENOMIC DNA]</scope>
    <source>
        <strain evidence="12 13">CCFEE 5817</strain>
    </source>
</reference>
<organism evidence="12 13">
    <name type="scientific">Knufia obscura</name>
    <dbReference type="NCBI Taxonomy" id="1635080"/>
    <lineage>
        <taxon>Eukaryota</taxon>
        <taxon>Fungi</taxon>
        <taxon>Dikarya</taxon>
        <taxon>Ascomycota</taxon>
        <taxon>Pezizomycotina</taxon>
        <taxon>Eurotiomycetes</taxon>
        <taxon>Chaetothyriomycetidae</taxon>
        <taxon>Chaetothyriales</taxon>
        <taxon>Trichomeriaceae</taxon>
        <taxon>Knufia</taxon>
    </lineage>
</organism>
<evidence type="ECO:0000259" key="11">
    <source>
        <dbReference type="PROSITE" id="PS50181"/>
    </source>
</evidence>
<feature type="region of interest" description="Disordered" evidence="10">
    <location>
        <begin position="118"/>
        <end position="231"/>
    </location>
</feature>
<dbReference type="Pfam" id="PF12937">
    <property type="entry name" value="F-box-like"/>
    <property type="match status" value="1"/>
</dbReference>
<sequence>MQQDSSAHLAPNRRTSLVTKSRPVTSGSSYATISSTPSDRRRDRLSYHPPPTYQNNEWDFMRQTEEAGPVFVNEEQMYTDPFAQFQIVSGAQQPPVRQHARRPSALADSIRNGFSSVRSLGRRMSLSMRNKSRTSVDDRPEMSEPGQNGGKEPETTLGRSDTTASQSRSRSMMQSLRNRRRPSMPILKFYAAPENEMHDSGRPSYNRDRPSYHRGVTVPQRPEAPAGGAGARASAAAQNEALHQARATPLPPYRPRSCSFEEYRDSESGIGIVLDGLERSDSRTPNVLRNDPADVLAPELLEHMFSFLDASSLMDAALVSKKWRDFCQSQAVWRKVFYREYAPTRSSRILGAPRTAGLGKNTAGQDYRKLYSVRKLIDRRWANGEAAAIYLNGHKDSVYCVQFDEDKIITGSRDNTIRVWDARTYQCLRKLAPPSNPRENHRIIRPDVEPSGVVPFFKMDASSAEPRTRPLPMWHKASVLCLQYDEHILVTGSSDFTAIVWSIKDDYEPLFRLTGHRAGVLDVCIDATRIITCSKDSTIKIWNRFTGVLIKTLSGHRGPVNAVQVRGNLLASASGDTMAKLWRLDTGMCIKEFHSKERGLACVEFSEDGRTIFAGGNDHVIYEYDTTNGNVRRELTGHKELVRSLHLDTGNGRIISGSYDHSIKVWDSRVGLCAEDGGLKINLEGWTSSWMLAAKSNYRKIACASQDGRVVVVDFGFGIGGVDLVEA</sequence>
<dbReference type="EMBL" id="JAVHJV010000009">
    <property type="protein sequence ID" value="KAK5940290.1"/>
    <property type="molecule type" value="Genomic_DNA"/>
</dbReference>
<protein>
    <recommendedName>
        <fullName evidence="4">Probable E3 ubiquitin ligase complex SCF subunit sconB</fullName>
    </recommendedName>
    <alternativeName>
        <fullName evidence="8">Sulfur controller B</fullName>
    </alternativeName>
    <alternativeName>
        <fullName evidence="7">Sulfur metabolite repression control protein B</fullName>
    </alternativeName>
</protein>
<comment type="similarity">
    <text evidence="2">Belongs to the WD repeat MET30/SCONB/SCON-2 family.</text>
</comment>
<dbReference type="PROSITE" id="PS50082">
    <property type="entry name" value="WD_REPEATS_2"/>
    <property type="match status" value="4"/>
</dbReference>